<keyword evidence="9" id="KW-1185">Reference proteome</keyword>
<evidence type="ECO:0000256" key="6">
    <source>
        <dbReference type="PIRSR" id="PIRSR000097-3"/>
    </source>
</evidence>
<dbReference type="Pfam" id="PF00248">
    <property type="entry name" value="Aldo_ket_red"/>
    <property type="match status" value="1"/>
</dbReference>
<dbReference type="CDD" id="cd19112">
    <property type="entry name" value="AKR_AKR2A1-2"/>
    <property type="match status" value="1"/>
</dbReference>
<evidence type="ECO:0000256" key="2">
    <source>
        <dbReference type="ARBA" id="ARBA00022857"/>
    </source>
</evidence>
<dbReference type="SUPFAM" id="SSF51430">
    <property type="entry name" value="NAD(P)-linked oxidoreductase"/>
    <property type="match status" value="1"/>
</dbReference>
<name>A0A3L6TPY4_PANMI</name>
<dbReference type="InterPro" id="IPR023210">
    <property type="entry name" value="NADP_OxRdtase_dom"/>
</dbReference>
<dbReference type="Gene3D" id="3.20.20.100">
    <property type="entry name" value="NADP-dependent oxidoreductase domain"/>
    <property type="match status" value="1"/>
</dbReference>
<dbReference type="InterPro" id="IPR020471">
    <property type="entry name" value="AKR"/>
</dbReference>
<dbReference type="GO" id="GO:0047641">
    <property type="term" value="F:aldose-6-phosphate reductase (NADPH) activity"/>
    <property type="evidence" value="ECO:0007669"/>
    <property type="project" value="InterPro"/>
</dbReference>
<keyword evidence="3" id="KW-0560">Oxidoreductase</keyword>
<dbReference type="PRINTS" id="PR00069">
    <property type="entry name" value="ALDKETRDTASE"/>
</dbReference>
<feature type="site" description="Lowers pKa of active site Tyr" evidence="6">
    <location>
        <position position="115"/>
    </location>
</feature>
<organism evidence="8 9">
    <name type="scientific">Panicum miliaceum</name>
    <name type="common">Proso millet</name>
    <name type="synonym">Broomcorn millet</name>
    <dbReference type="NCBI Taxonomy" id="4540"/>
    <lineage>
        <taxon>Eukaryota</taxon>
        <taxon>Viridiplantae</taxon>
        <taxon>Streptophyta</taxon>
        <taxon>Embryophyta</taxon>
        <taxon>Tracheophyta</taxon>
        <taxon>Spermatophyta</taxon>
        <taxon>Magnoliopsida</taxon>
        <taxon>Liliopsida</taxon>
        <taxon>Poales</taxon>
        <taxon>Poaceae</taxon>
        <taxon>PACMAD clade</taxon>
        <taxon>Panicoideae</taxon>
        <taxon>Panicodae</taxon>
        <taxon>Paniceae</taxon>
        <taxon>Panicinae</taxon>
        <taxon>Panicum</taxon>
        <taxon>Panicum sect. Panicum</taxon>
    </lineage>
</organism>
<dbReference type="PANTHER" id="PTHR43827:SF3">
    <property type="entry name" value="NADP-DEPENDENT OXIDOREDUCTASE DOMAIN-CONTAINING PROTEIN"/>
    <property type="match status" value="1"/>
</dbReference>
<dbReference type="STRING" id="4540.A0A3L6TPY4"/>
<evidence type="ECO:0000256" key="3">
    <source>
        <dbReference type="ARBA" id="ARBA00023002"/>
    </source>
</evidence>
<evidence type="ECO:0000256" key="4">
    <source>
        <dbReference type="PIRSR" id="PIRSR000097-1"/>
    </source>
</evidence>
<dbReference type="PIRSF" id="PIRSF000097">
    <property type="entry name" value="AKR"/>
    <property type="match status" value="1"/>
</dbReference>
<dbReference type="AlphaFoldDB" id="A0A3L6TPY4"/>
<comment type="similarity">
    <text evidence="1">Belongs to the aldo/keto reductase family.</text>
</comment>
<protein>
    <submittedName>
        <fullName evidence="8">NADP-dependent D-sorbitol-6-phosphate dehydrogenase-like</fullName>
    </submittedName>
</protein>
<dbReference type="PANTHER" id="PTHR43827">
    <property type="entry name" value="2,5-DIKETO-D-GLUCONIC ACID REDUCTASE"/>
    <property type="match status" value="1"/>
</dbReference>
<dbReference type="OrthoDB" id="416253at2759"/>
<proteinExistence type="inferred from homology"/>
<evidence type="ECO:0000313" key="8">
    <source>
        <dbReference type="EMBL" id="RLN42309.1"/>
    </source>
</evidence>
<dbReference type="InterPro" id="IPR018170">
    <property type="entry name" value="Aldo/ket_reductase_CS"/>
</dbReference>
<dbReference type="EMBL" id="PQIB02000001">
    <property type="protein sequence ID" value="RLN42309.1"/>
    <property type="molecule type" value="Genomic_DNA"/>
</dbReference>
<dbReference type="Proteomes" id="UP000275267">
    <property type="component" value="Unassembled WGS sequence"/>
</dbReference>
<gene>
    <name evidence="8" type="ORF">C2845_PM01G22320</name>
</gene>
<reference evidence="9" key="1">
    <citation type="journal article" date="2019" name="Nat. Commun.">
        <title>The genome of broomcorn millet.</title>
        <authorList>
            <person name="Zou C."/>
            <person name="Miki D."/>
            <person name="Li D."/>
            <person name="Tang Q."/>
            <person name="Xiao L."/>
            <person name="Rajput S."/>
            <person name="Deng P."/>
            <person name="Jia W."/>
            <person name="Huang R."/>
            <person name="Zhang M."/>
            <person name="Sun Y."/>
            <person name="Hu J."/>
            <person name="Fu X."/>
            <person name="Schnable P.S."/>
            <person name="Li F."/>
            <person name="Zhang H."/>
            <person name="Feng B."/>
            <person name="Zhu X."/>
            <person name="Liu R."/>
            <person name="Schnable J.C."/>
            <person name="Zhu J.-K."/>
            <person name="Zhang H."/>
        </authorList>
    </citation>
    <scope>NUCLEOTIDE SEQUENCE [LARGE SCALE GENOMIC DNA]</scope>
</reference>
<evidence type="ECO:0000259" key="7">
    <source>
        <dbReference type="Pfam" id="PF00248"/>
    </source>
</evidence>
<feature type="domain" description="NADP-dependent oxidoreductase" evidence="7">
    <location>
        <begin position="63"/>
        <end position="329"/>
    </location>
</feature>
<dbReference type="InterPro" id="IPR036812">
    <property type="entry name" value="NAD(P)_OxRdtase_dom_sf"/>
</dbReference>
<evidence type="ECO:0000313" key="9">
    <source>
        <dbReference type="Proteomes" id="UP000275267"/>
    </source>
</evidence>
<feature type="binding site" evidence="5">
    <location>
        <position position="146"/>
    </location>
    <ligand>
        <name>substrate</name>
    </ligand>
</feature>
<comment type="caution">
    <text evidence="8">The sequence shown here is derived from an EMBL/GenBank/DDBJ whole genome shotgun (WGS) entry which is preliminary data.</text>
</comment>
<dbReference type="InterPro" id="IPR044485">
    <property type="entry name" value="AKR2A1"/>
</dbReference>
<dbReference type="FunFam" id="3.20.20.100:FF:000019">
    <property type="entry name" value="NADP-dependent D-sorbitol-6-phosphate dehydrogenase"/>
    <property type="match status" value="1"/>
</dbReference>
<dbReference type="PROSITE" id="PS00063">
    <property type="entry name" value="ALDOKETO_REDUCTASE_3"/>
    <property type="match status" value="1"/>
</dbReference>
<evidence type="ECO:0000256" key="5">
    <source>
        <dbReference type="PIRSR" id="PIRSR000097-2"/>
    </source>
</evidence>
<feature type="active site" description="Proton donor" evidence="4">
    <location>
        <position position="86"/>
    </location>
</feature>
<keyword evidence="2" id="KW-0521">NADP</keyword>
<sequence>MAGKGSRCRYRRMSAELHAWREWIVGIPPIRFKKKKGAAPAVALSSGHRMPAVGLGVCRMEKPAIRGLIHSALRIGYRHLECAADYQNEAEVGDALAEAFQTRLVKREDLFITTKLWNSDHGHVMEACKDSLKKLRIDYLDLYLVHFPVATRHTGVGTTSSALGDDGVLDIDTTISLETTWHAMEELVSMGLVRSIGISNYDIFLTRDCLAYAKIKPAVNQIETHPYFQRDSLVKFCQKHGICVTAHTPFPLGGSTANTEWFGSVSCLDDPVIKSLAEKYGKTPAQLVLRWGLQRNTVVIPKTSKVERLQENFEVFNFEISGEDMEKIKIQDHRQELPN</sequence>
<evidence type="ECO:0000256" key="1">
    <source>
        <dbReference type="ARBA" id="ARBA00007905"/>
    </source>
</evidence>
<dbReference type="PROSITE" id="PS00062">
    <property type="entry name" value="ALDOKETO_REDUCTASE_2"/>
    <property type="match status" value="1"/>
</dbReference>
<accession>A0A3L6TPY4</accession>